<accession>A0A1T5L492</accession>
<organism evidence="1 2">
    <name type="scientific">Maledivibacter halophilus</name>
    <dbReference type="NCBI Taxonomy" id="36842"/>
    <lineage>
        <taxon>Bacteria</taxon>
        <taxon>Bacillati</taxon>
        <taxon>Bacillota</taxon>
        <taxon>Clostridia</taxon>
        <taxon>Peptostreptococcales</taxon>
        <taxon>Caminicellaceae</taxon>
        <taxon>Maledivibacter</taxon>
    </lineage>
</organism>
<gene>
    <name evidence="1" type="ORF">SAMN02194393_02473</name>
</gene>
<protein>
    <submittedName>
        <fullName evidence="1">Uncharacterized protein</fullName>
    </submittedName>
</protein>
<dbReference type="Proteomes" id="UP000190285">
    <property type="component" value="Unassembled WGS sequence"/>
</dbReference>
<dbReference type="STRING" id="36842.SAMN02194393_02473"/>
<evidence type="ECO:0000313" key="2">
    <source>
        <dbReference type="Proteomes" id="UP000190285"/>
    </source>
</evidence>
<evidence type="ECO:0000313" key="1">
    <source>
        <dbReference type="EMBL" id="SKC70791.1"/>
    </source>
</evidence>
<reference evidence="1 2" key="1">
    <citation type="submission" date="2017-02" db="EMBL/GenBank/DDBJ databases">
        <authorList>
            <person name="Peterson S.W."/>
        </authorList>
    </citation>
    <scope>NUCLEOTIDE SEQUENCE [LARGE SCALE GENOMIC DNA]</scope>
    <source>
        <strain evidence="1 2">M1</strain>
    </source>
</reference>
<proteinExistence type="predicted"/>
<sequence length="54" mass="6308">MKKKNNKKRNQENFFNEMAYEIAGDLGAVDNEEMVNSRNIITSKKNKNSTEEKK</sequence>
<keyword evidence="2" id="KW-1185">Reference proteome</keyword>
<name>A0A1T5L492_9FIRM</name>
<dbReference type="AlphaFoldDB" id="A0A1T5L492"/>
<dbReference type="EMBL" id="FUZT01000005">
    <property type="protein sequence ID" value="SKC70791.1"/>
    <property type="molecule type" value="Genomic_DNA"/>
</dbReference>
<dbReference type="RefSeq" id="WP_170917393.1">
    <property type="nucleotide sequence ID" value="NZ_FUZT01000005.1"/>
</dbReference>